<dbReference type="SUPFAM" id="SSF54695">
    <property type="entry name" value="POZ domain"/>
    <property type="match status" value="1"/>
</dbReference>
<dbReference type="Gene3D" id="3.30.710.10">
    <property type="entry name" value="Potassium Channel Kv1.1, Chain A"/>
    <property type="match status" value="1"/>
</dbReference>
<reference evidence="2 3" key="1">
    <citation type="submission" date="2017-03" db="EMBL/GenBank/DDBJ databases">
        <title>Genomes of endolithic fungi from Antarctica.</title>
        <authorList>
            <person name="Coleine C."/>
            <person name="Masonjones S."/>
            <person name="Stajich J.E."/>
        </authorList>
    </citation>
    <scope>NUCLEOTIDE SEQUENCE [LARGE SCALE GENOMIC DNA]</scope>
    <source>
        <strain evidence="2 3">CCFEE 6315</strain>
    </source>
</reference>
<dbReference type="EMBL" id="NAJL01000045">
    <property type="protein sequence ID" value="TKA24353.1"/>
    <property type="molecule type" value="Genomic_DNA"/>
</dbReference>
<dbReference type="Pfam" id="PF00651">
    <property type="entry name" value="BTB"/>
    <property type="match status" value="1"/>
</dbReference>
<organism evidence="2 3">
    <name type="scientific">Salinomyces thailandicus</name>
    <dbReference type="NCBI Taxonomy" id="706561"/>
    <lineage>
        <taxon>Eukaryota</taxon>
        <taxon>Fungi</taxon>
        <taxon>Dikarya</taxon>
        <taxon>Ascomycota</taxon>
        <taxon>Pezizomycotina</taxon>
        <taxon>Dothideomycetes</taxon>
        <taxon>Dothideomycetidae</taxon>
        <taxon>Mycosphaerellales</taxon>
        <taxon>Teratosphaeriaceae</taxon>
        <taxon>Salinomyces</taxon>
    </lineage>
</organism>
<evidence type="ECO:0000259" key="1">
    <source>
        <dbReference type="PROSITE" id="PS50097"/>
    </source>
</evidence>
<comment type="caution">
    <text evidence="2">The sequence shown here is derived from an EMBL/GenBank/DDBJ whole genome shotgun (WGS) entry which is preliminary data.</text>
</comment>
<feature type="domain" description="BTB" evidence="1">
    <location>
        <begin position="26"/>
        <end position="87"/>
    </location>
</feature>
<proteinExistence type="predicted"/>
<sequence length="330" mass="36449">MDDGPDGPRAELVSALHSLYHSRNYADLLIFTGDRSRHPVHRAIVCPRSPFFASFVEERRWLGGTEGHIDLSGDDSGVVRLLIEYMYLLDYKPVEPNPTHVVSDSLSATDGNFRSESLRSLSEPVQYGFLYGTSAISAFGGPSSVRLPPGEPESTFSRSFGQQATEDYSLTAYAMPVNEVSRWSPKPPVCSADSSSVGPPKPSTWAAHQPTLALHAKMYAAADRYGVVSLKASALDKFKVQLTRHWDSDEFAQCVHVVYSTTPPSDRGMREAVATSLSRHSRMFNKPEMQAAVLEINDWLMSYPKEALPGRRLSTQSTFIGDVAFLRNIS</sequence>
<dbReference type="AlphaFoldDB" id="A0A4U0TQG1"/>
<dbReference type="Proteomes" id="UP000308549">
    <property type="component" value="Unassembled WGS sequence"/>
</dbReference>
<dbReference type="PROSITE" id="PS50097">
    <property type="entry name" value="BTB"/>
    <property type="match status" value="1"/>
</dbReference>
<dbReference type="InterPro" id="IPR011333">
    <property type="entry name" value="SKP1/BTB/POZ_sf"/>
</dbReference>
<keyword evidence="3" id="KW-1185">Reference proteome</keyword>
<protein>
    <recommendedName>
        <fullName evidence="1">BTB domain-containing protein</fullName>
    </recommendedName>
</protein>
<dbReference type="PANTHER" id="PTHR47843">
    <property type="entry name" value="BTB DOMAIN-CONTAINING PROTEIN-RELATED"/>
    <property type="match status" value="1"/>
</dbReference>
<evidence type="ECO:0000313" key="3">
    <source>
        <dbReference type="Proteomes" id="UP000308549"/>
    </source>
</evidence>
<dbReference type="PANTHER" id="PTHR47843:SF5">
    <property type="entry name" value="BTB_POZ DOMAIN PROTEIN"/>
    <property type="match status" value="1"/>
</dbReference>
<accession>A0A4U0TQG1</accession>
<name>A0A4U0TQG1_9PEZI</name>
<gene>
    <name evidence="2" type="ORF">B0A50_06823</name>
</gene>
<dbReference type="InterPro" id="IPR000210">
    <property type="entry name" value="BTB/POZ_dom"/>
</dbReference>
<dbReference type="OrthoDB" id="6359816at2759"/>
<evidence type="ECO:0000313" key="2">
    <source>
        <dbReference type="EMBL" id="TKA24353.1"/>
    </source>
</evidence>
<dbReference type="CDD" id="cd18186">
    <property type="entry name" value="BTB_POZ_ZBTB_KLHL-like"/>
    <property type="match status" value="1"/>
</dbReference>